<dbReference type="EMBL" id="BPQV01000003">
    <property type="protein sequence ID" value="GJE26401.1"/>
    <property type="molecule type" value="Genomic_DNA"/>
</dbReference>
<gene>
    <name evidence="1" type="ORF">LKMONMHP_1252</name>
</gene>
<dbReference type="RefSeq" id="WP_238310355.1">
    <property type="nucleotide sequence ID" value="NZ_BPQV01000003.1"/>
</dbReference>
<reference evidence="1" key="2">
    <citation type="submission" date="2021-08" db="EMBL/GenBank/DDBJ databases">
        <authorList>
            <person name="Tani A."/>
            <person name="Ola A."/>
            <person name="Ogura Y."/>
            <person name="Katsura K."/>
            <person name="Hayashi T."/>
        </authorList>
    </citation>
    <scope>NUCLEOTIDE SEQUENCE</scope>
    <source>
        <strain evidence="1">NBRC 15689</strain>
    </source>
</reference>
<evidence type="ECO:0000313" key="2">
    <source>
        <dbReference type="Proteomes" id="UP001055156"/>
    </source>
</evidence>
<comment type="caution">
    <text evidence="1">The sequence shown here is derived from an EMBL/GenBank/DDBJ whole genome shotgun (WGS) entry which is preliminary data.</text>
</comment>
<sequence length="78" mass="8401">MPSTATTTDSPAPGLPTYRAYYLDPTGSIRSVVVIEAEDDEVAKVKAQSLVNGHGVDLWERARFLASFPPLLTAPKDV</sequence>
<proteinExistence type="predicted"/>
<dbReference type="Proteomes" id="UP001055156">
    <property type="component" value="Unassembled WGS sequence"/>
</dbReference>
<organism evidence="1 2">
    <name type="scientific">Methylobacterium organophilum</name>
    <dbReference type="NCBI Taxonomy" id="410"/>
    <lineage>
        <taxon>Bacteria</taxon>
        <taxon>Pseudomonadati</taxon>
        <taxon>Pseudomonadota</taxon>
        <taxon>Alphaproteobacteria</taxon>
        <taxon>Hyphomicrobiales</taxon>
        <taxon>Methylobacteriaceae</taxon>
        <taxon>Methylobacterium</taxon>
    </lineage>
</organism>
<evidence type="ECO:0000313" key="1">
    <source>
        <dbReference type="EMBL" id="GJE26401.1"/>
    </source>
</evidence>
<name>A0ABQ4T422_METOR</name>
<protein>
    <submittedName>
        <fullName evidence="1">Uncharacterized protein</fullName>
    </submittedName>
</protein>
<keyword evidence="2" id="KW-1185">Reference proteome</keyword>
<reference evidence="1" key="1">
    <citation type="journal article" date="2021" name="Front. Microbiol.">
        <title>Comprehensive Comparative Genomics and Phenotyping of Methylobacterium Species.</title>
        <authorList>
            <person name="Alessa O."/>
            <person name="Ogura Y."/>
            <person name="Fujitani Y."/>
            <person name="Takami H."/>
            <person name="Hayashi T."/>
            <person name="Sahin N."/>
            <person name="Tani A."/>
        </authorList>
    </citation>
    <scope>NUCLEOTIDE SEQUENCE</scope>
    <source>
        <strain evidence="1">NBRC 15689</strain>
    </source>
</reference>
<accession>A0ABQ4T422</accession>